<dbReference type="Gene3D" id="1.50.10.10">
    <property type="match status" value="2"/>
</dbReference>
<evidence type="ECO:0000256" key="2">
    <source>
        <dbReference type="ARBA" id="ARBA00007072"/>
    </source>
</evidence>
<dbReference type="InterPro" id="IPR012341">
    <property type="entry name" value="6hp_glycosidase-like_sf"/>
</dbReference>
<feature type="active site" evidence="8">
    <location>
        <position position="295"/>
    </location>
</feature>
<evidence type="ECO:0000313" key="13">
    <source>
        <dbReference type="Proteomes" id="UP000712281"/>
    </source>
</evidence>
<reference evidence="12" key="1">
    <citation type="submission" date="2019-12" db="EMBL/GenBank/DDBJ databases">
        <title>Genome sequencing and annotation of Brassica cretica.</title>
        <authorList>
            <person name="Studholme D.J."/>
            <person name="Sarris P.F."/>
        </authorList>
    </citation>
    <scope>NUCLEOTIDE SEQUENCE</scope>
    <source>
        <strain evidence="12">PFS-001/15</strain>
        <tissue evidence="12">Leaf</tissue>
    </source>
</reference>
<dbReference type="InterPro" id="IPR018221">
    <property type="entry name" value="Glyco_hydro_9_His_AS"/>
</dbReference>
<evidence type="ECO:0000256" key="1">
    <source>
        <dbReference type="ARBA" id="ARBA00000966"/>
    </source>
</evidence>
<feature type="signal peptide" evidence="10">
    <location>
        <begin position="1"/>
        <end position="32"/>
    </location>
</feature>
<evidence type="ECO:0000259" key="11">
    <source>
        <dbReference type="Pfam" id="PF00759"/>
    </source>
</evidence>
<dbReference type="AlphaFoldDB" id="A0A8S9LJX9"/>
<feature type="chain" id="PRO_5035969250" description="Endoglucanase" evidence="10">
    <location>
        <begin position="33"/>
        <end position="378"/>
    </location>
</feature>
<dbReference type="EMBL" id="QGKW02000276">
    <property type="protein sequence ID" value="KAF2607814.1"/>
    <property type="molecule type" value="Genomic_DNA"/>
</dbReference>
<protein>
    <recommendedName>
        <fullName evidence="10">Endoglucanase</fullName>
        <ecNumber evidence="10">3.2.1.4</ecNumber>
    </recommendedName>
</protein>
<evidence type="ECO:0000256" key="7">
    <source>
        <dbReference type="ARBA" id="ARBA00023326"/>
    </source>
</evidence>
<dbReference type="PROSITE" id="PS00592">
    <property type="entry name" value="GH9_2"/>
    <property type="match status" value="1"/>
</dbReference>
<evidence type="ECO:0000256" key="5">
    <source>
        <dbReference type="ARBA" id="ARBA00023277"/>
    </source>
</evidence>
<evidence type="ECO:0000313" key="12">
    <source>
        <dbReference type="EMBL" id="KAF2607814.1"/>
    </source>
</evidence>
<organism evidence="12 13">
    <name type="scientific">Brassica cretica</name>
    <name type="common">Mustard</name>
    <dbReference type="NCBI Taxonomy" id="69181"/>
    <lineage>
        <taxon>Eukaryota</taxon>
        <taxon>Viridiplantae</taxon>
        <taxon>Streptophyta</taxon>
        <taxon>Embryophyta</taxon>
        <taxon>Tracheophyta</taxon>
        <taxon>Spermatophyta</taxon>
        <taxon>Magnoliopsida</taxon>
        <taxon>eudicotyledons</taxon>
        <taxon>Gunneridae</taxon>
        <taxon>Pentapetalae</taxon>
        <taxon>rosids</taxon>
        <taxon>malvids</taxon>
        <taxon>Brassicales</taxon>
        <taxon>Brassicaceae</taxon>
        <taxon>Brassiceae</taxon>
        <taxon>Brassica</taxon>
    </lineage>
</organism>
<feature type="domain" description="Glycoside hydrolase family 9" evidence="11">
    <location>
        <begin position="214"/>
        <end position="368"/>
    </location>
</feature>
<dbReference type="PANTHER" id="PTHR22298">
    <property type="entry name" value="ENDO-1,4-BETA-GLUCANASE"/>
    <property type="match status" value="1"/>
</dbReference>
<dbReference type="GO" id="GO:0008810">
    <property type="term" value="F:cellulase activity"/>
    <property type="evidence" value="ECO:0007669"/>
    <property type="project" value="UniProtKB-EC"/>
</dbReference>
<keyword evidence="3 8" id="KW-0378">Hydrolase</keyword>
<accession>A0A8S9LJX9</accession>
<comment type="similarity">
    <text evidence="2 8 10">Belongs to the glycosyl hydrolase 9 (cellulase E) family.</text>
</comment>
<evidence type="ECO:0000256" key="6">
    <source>
        <dbReference type="ARBA" id="ARBA00023295"/>
    </source>
</evidence>
<evidence type="ECO:0000256" key="3">
    <source>
        <dbReference type="ARBA" id="ARBA00022801"/>
    </source>
</evidence>
<name>A0A8S9LJX9_BRACR</name>
<dbReference type="InterPro" id="IPR033126">
    <property type="entry name" value="Glyco_hydro_9_Asp/Glu_AS"/>
</dbReference>
<feature type="domain" description="Glycoside hydrolase family 9" evidence="11">
    <location>
        <begin position="36"/>
        <end position="212"/>
    </location>
</feature>
<evidence type="ECO:0000256" key="4">
    <source>
        <dbReference type="ARBA" id="ARBA00023001"/>
    </source>
</evidence>
<comment type="caution">
    <text evidence="12">The sequence shown here is derived from an EMBL/GenBank/DDBJ whole genome shotgun (WGS) entry which is preliminary data.</text>
</comment>
<sequence length="378" mass="41342">MARKSLTSPEISPATLSLVLLVVLLSSSAIHAGHDYRDALRKSIMFFEGQRSGKLPPDQRLRWRRDSALRDGSSAGVDLSGGYYDAGDNVKFGFPMAFTTTMLSWSVIDFGRTMGPELKNAVGAVRWGTDYLLKATAIPGVVFVQVGDAYSDHNCWERPEDMDTLRSVYKIDRAHPGSDVAGETAAALAAASIVFRKRDPAYSRLLLDRATRVRGLLVKTGGSNMQHVTSLSFLLLAYSNYLSHARKVVPCGELTASPSLLRQVAKRQVDYILGDNPLGMSYMVGYGQRFPRRIHHRGSSVPSVSAHPARIGCKEGSRYFLSPNPNPNLLVGAVVGGPNVTDAFPDSRPYFVQSEPTTYINAPLVGLLGYFSTHSSWR</sequence>
<keyword evidence="7 8" id="KW-0624">Polysaccharide degradation</keyword>
<evidence type="ECO:0000256" key="8">
    <source>
        <dbReference type="PROSITE-ProRule" id="PRU10059"/>
    </source>
</evidence>
<feature type="active site" evidence="9">
    <location>
        <position position="346"/>
    </location>
</feature>
<keyword evidence="4 10" id="KW-0136">Cellulose degradation</keyword>
<dbReference type="EC" id="3.2.1.4" evidence="10"/>
<dbReference type="Proteomes" id="UP000712281">
    <property type="component" value="Unassembled WGS sequence"/>
</dbReference>
<dbReference type="InterPro" id="IPR008928">
    <property type="entry name" value="6-hairpin_glycosidase_sf"/>
</dbReference>
<dbReference type="Pfam" id="PF00759">
    <property type="entry name" value="Glyco_hydro_9"/>
    <property type="match status" value="2"/>
</dbReference>
<gene>
    <name evidence="12" type="ORF">F2Q68_00046231</name>
</gene>
<dbReference type="SUPFAM" id="SSF48208">
    <property type="entry name" value="Six-hairpin glycosidases"/>
    <property type="match status" value="1"/>
</dbReference>
<dbReference type="PROSITE" id="PS00698">
    <property type="entry name" value="GH9_3"/>
    <property type="match status" value="1"/>
</dbReference>
<dbReference type="InterPro" id="IPR001701">
    <property type="entry name" value="Glyco_hydro_9"/>
</dbReference>
<comment type="catalytic activity">
    <reaction evidence="1 10">
        <text>Endohydrolysis of (1-&gt;4)-beta-D-glucosidic linkages in cellulose, lichenin and cereal beta-D-glucans.</text>
        <dbReference type="EC" id="3.2.1.4"/>
    </reaction>
</comment>
<keyword evidence="6 8" id="KW-0326">Glycosidase</keyword>
<keyword evidence="10" id="KW-0732">Signal</keyword>
<proteinExistence type="inferred from homology"/>
<feature type="active site" evidence="9">
    <location>
        <position position="355"/>
    </location>
</feature>
<keyword evidence="5 8" id="KW-0119">Carbohydrate metabolism</keyword>
<evidence type="ECO:0000256" key="10">
    <source>
        <dbReference type="RuleBase" id="RU361166"/>
    </source>
</evidence>
<dbReference type="GO" id="GO:0030245">
    <property type="term" value="P:cellulose catabolic process"/>
    <property type="evidence" value="ECO:0007669"/>
    <property type="project" value="UniProtKB-KW"/>
</dbReference>
<evidence type="ECO:0000256" key="9">
    <source>
        <dbReference type="PROSITE-ProRule" id="PRU10060"/>
    </source>
</evidence>